<dbReference type="InterPro" id="IPR037523">
    <property type="entry name" value="VOC_core"/>
</dbReference>
<proteinExistence type="inferred from homology"/>
<dbReference type="EMBL" id="UYSL01020952">
    <property type="protein sequence ID" value="VDL76729.1"/>
    <property type="molecule type" value="Genomic_DNA"/>
</dbReference>
<dbReference type="Gene3D" id="3.10.180.10">
    <property type="entry name" value="2,3-Dihydroxybiphenyl 1,2-Dioxygenase, domain 1"/>
    <property type="match status" value="1"/>
</dbReference>
<evidence type="ECO:0000313" key="13">
    <source>
        <dbReference type="WBParaSite" id="NBR_0001313901-mRNA-1"/>
    </source>
</evidence>
<dbReference type="GO" id="GO:0046872">
    <property type="term" value="F:metal ion binding"/>
    <property type="evidence" value="ECO:0007669"/>
    <property type="project" value="UniProtKB-KW"/>
</dbReference>
<sequence>MTKESLPGMNERSSLSRALFMNSLKLLAVARPAYNALATRSFASHPLANLLGRLNHVAIATPNLEKSAQFYKNLGAKVSDAVPQKEHGVYTVFVELPNSKLELLHPLGDNSPIQASFYECITLVGFLDKNKMGGMHHICIEVSDIHKAMSAVKENGIRTLGDKPKIGAHGKDVIFLHPKDCGGVLIELEQE</sequence>
<dbReference type="AlphaFoldDB" id="A0A0N4Y9W6"/>
<dbReference type="STRING" id="27835.A0A0N4Y9W6"/>
<dbReference type="PROSITE" id="PS51819">
    <property type="entry name" value="VOC"/>
    <property type="match status" value="1"/>
</dbReference>
<evidence type="ECO:0000259" key="10">
    <source>
        <dbReference type="PROSITE" id="PS51819"/>
    </source>
</evidence>
<protein>
    <recommendedName>
        <fullName evidence="8">Methylmalonyl-CoA epimerase, mitochondrial</fullName>
        <ecNumber evidence="7">5.1.99.1</ecNumber>
    </recommendedName>
    <alternativeName>
        <fullName evidence="9">DL-methylmalonyl-CoA racemase</fullName>
    </alternativeName>
</protein>
<dbReference type="InterPro" id="IPR051785">
    <property type="entry name" value="MMCE/EMCE_epimerase"/>
</dbReference>
<comment type="function">
    <text evidence="6">Methylmalonyl-CoA epimerase involved in propionyl-CoA metabolism.</text>
</comment>
<dbReference type="InterPro" id="IPR017515">
    <property type="entry name" value="MeMalonyl-CoA_epimerase"/>
</dbReference>
<dbReference type="GO" id="GO:0046491">
    <property type="term" value="P:L-methylmalonyl-CoA metabolic process"/>
    <property type="evidence" value="ECO:0007669"/>
    <property type="project" value="TreeGrafter"/>
</dbReference>
<dbReference type="NCBIfam" id="TIGR03081">
    <property type="entry name" value="metmalonyl_epim"/>
    <property type="match status" value="1"/>
</dbReference>
<reference evidence="13" key="1">
    <citation type="submission" date="2017-02" db="UniProtKB">
        <authorList>
            <consortium name="WormBaseParasite"/>
        </authorList>
    </citation>
    <scope>IDENTIFICATION</scope>
</reference>
<dbReference type="Pfam" id="PF13669">
    <property type="entry name" value="Glyoxalase_4"/>
    <property type="match status" value="1"/>
</dbReference>
<evidence type="ECO:0000256" key="7">
    <source>
        <dbReference type="ARBA" id="ARBA00066411"/>
    </source>
</evidence>
<organism evidence="13">
    <name type="scientific">Nippostrongylus brasiliensis</name>
    <name type="common">Rat hookworm</name>
    <dbReference type="NCBI Taxonomy" id="27835"/>
    <lineage>
        <taxon>Eukaryota</taxon>
        <taxon>Metazoa</taxon>
        <taxon>Ecdysozoa</taxon>
        <taxon>Nematoda</taxon>
        <taxon>Chromadorea</taxon>
        <taxon>Rhabditida</taxon>
        <taxon>Rhabditina</taxon>
        <taxon>Rhabditomorpha</taxon>
        <taxon>Strongyloidea</taxon>
        <taxon>Heligmosomidae</taxon>
        <taxon>Nippostrongylus</taxon>
    </lineage>
</organism>
<keyword evidence="3" id="KW-0413">Isomerase</keyword>
<dbReference type="FunFam" id="3.10.180.10:FF:000003">
    <property type="entry name" value="Methylmalonyl-CoA epimerase, mitochondrial"/>
    <property type="match status" value="1"/>
</dbReference>
<dbReference type="WBParaSite" id="NBR_0001313901-mRNA-1">
    <property type="protein sequence ID" value="NBR_0001313901-mRNA-1"/>
    <property type="gene ID" value="NBR_0001313901"/>
</dbReference>
<evidence type="ECO:0000256" key="8">
    <source>
        <dbReference type="ARBA" id="ARBA00071337"/>
    </source>
</evidence>
<dbReference type="EC" id="5.1.99.1" evidence="7"/>
<evidence type="ECO:0000256" key="4">
    <source>
        <dbReference type="ARBA" id="ARBA00023285"/>
    </source>
</evidence>
<dbReference type="PANTHER" id="PTHR43048">
    <property type="entry name" value="METHYLMALONYL-COA EPIMERASE"/>
    <property type="match status" value="1"/>
</dbReference>
<evidence type="ECO:0000256" key="6">
    <source>
        <dbReference type="ARBA" id="ARBA00053742"/>
    </source>
</evidence>
<evidence type="ECO:0000256" key="2">
    <source>
        <dbReference type="ARBA" id="ARBA00022723"/>
    </source>
</evidence>
<evidence type="ECO:0000256" key="1">
    <source>
        <dbReference type="ARBA" id="ARBA00009308"/>
    </source>
</evidence>
<evidence type="ECO:0000313" key="11">
    <source>
        <dbReference type="EMBL" id="VDL76729.1"/>
    </source>
</evidence>
<dbReference type="GO" id="GO:0005739">
    <property type="term" value="C:mitochondrion"/>
    <property type="evidence" value="ECO:0007669"/>
    <property type="project" value="TreeGrafter"/>
</dbReference>
<keyword evidence="2" id="KW-0479">Metal-binding</keyword>
<dbReference type="PANTHER" id="PTHR43048:SF3">
    <property type="entry name" value="METHYLMALONYL-COA EPIMERASE, MITOCHONDRIAL"/>
    <property type="match status" value="1"/>
</dbReference>
<gene>
    <name evidence="11" type="ORF">NBR_LOCUS13140</name>
</gene>
<evidence type="ECO:0000313" key="12">
    <source>
        <dbReference type="Proteomes" id="UP000271162"/>
    </source>
</evidence>
<dbReference type="OMA" id="IHHICYE"/>
<evidence type="ECO:0000256" key="9">
    <source>
        <dbReference type="ARBA" id="ARBA00081771"/>
    </source>
</evidence>
<reference evidence="11 12" key="2">
    <citation type="submission" date="2018-11" db="EMBL/GenBank/DDBJ databases">
        <authorList>
            <consortium name="Pathogen Informatics"/>
        </authorList>
    </citation>
    <scope>NUCLEOTIDE SEQUENCE [LARGE SCALE GENOMIC DNA]</scope>
</reference>
<dbReference type="Proteomes" id="UP000271162">
    <property type="component" value="Unassembled WGS sequence"/>
</dbReference>
<dbReference type="InterPro" id="IPR029068">
    <property type="entry name" value="Glyas_Bleomycin-R_OHBP_Dase"/>
</dbReference>
<dbReference type="SUPFAM" id="SSF54593">
    <property type="entry name" value="Glyoxalase/Bleomycin resistance protein/Dihydroxybiphenyl dioxygenase"/>
    <property type="match status" value="1"/>
</dbReference>
<comment type="catalytic activity">
    <reaction evidence="5">
        <text>(R)-methylmalonyl-CoA = (S)-methylmalonyl-CoA</text>
        <dbReference type="Rhea" id="RHEA:20553"/>
        <dbReference type="ChEBI" id="CHEBI:57326"/>
        <dbReference type="ChEBI" id="CHEBI:57327"/>
        <dbReference type="EC" id="5.1.99.1"/>
    </reaction>
    <physiologicalReaction direction="right-to-left" evidence="5">
        <dbReference type="Rhea" id="RHEA:20555"/>
    </physiologicalReaction>
</comment>
<evidence type="ECO:0000256" key="3">
    <source>
        <dbReference type="ARBA" id="ARBA00023235"/>
    </source>
</evidence>
<keyword evidence="4" id="KW-0170">Cobalt</keyword>
<feature type="domain" description="VOC" evidence="10">
    <location>
        <begin position="53"/>
        <end position="191"/>
    </location>
</feature>
<comment type="similarity">
    <text evidence="1">Belongs to the methylmalonyl-CoA epimerase family.</text>
</comment>
<keyword evidence="12" id="KW-1185">Reference proteome</keyword>
<evidence type="ECO:0000256" key="5">
    <source>
        <dbReference type="ARBA" id="ARBA00050406"/>
    </source>
</evidence>
<name>A0A0N4Y9W6_NIPBR</name>
<dbReference type="GO" id="GO:0004493">
    <property type="term" value="F:methylmalonyl-CoA epimerase activity"/>
    <property type="evidence" value="ECO:0007669"/>
    <property type="project" value="UniProtKB-EC"/>
</dbReference>
<dbReference type="CDD" id="cd07249">
    <property type="entry name" value="MMCE"/>
    <property type="match status" value="1"/>
</dbReference>
<accession>A0A0N4Y9W6</accession>